<protein>
    <submittedName>
        <fullName evidence="1">Formylmethanofuran dehydrogenase subunit C</fullName>
        <ecNumber evidence="1">1.2.7.12</ecNumber>
    </submittedName>
</protein>
<dbReference type="Proteomes" id="UP001597158">
    <property type="component" value="Unassembled WGS sequence"/>
</dbReference>
<dbReference type="RefSeq" id="WP_277830607.1">
    <property type="nucleotide sequence ID" value="NZ_JARQZE010000002.1"/>
</dbReference>
<sequence length="287" mass="29789">MSATPGWCLRLKVQPEFRVDFGGVLPLRLAAMTADEIARLPLRHGNDMRAMGALFDIMPVEGAAAAVPGGQTEPGPQLRLEGDLSRVDAIGQGLEGGMLRVDGDVGDRLGLAMRGGEIRVRGRAGELAGCEMAGGRIEVAGDVGDFAAAARPGSMDGMRGGTLIVHGNVGARCGDRMRRGTVVLHGDAGDFLASRMVAGTIAVAGRVGEHCGYGMRRGTLVFAGPQPPAPPTFVATQHDIAVFWALLRRSLAYHGGLFASLPAPAPRRLVGDLAVDGKGEWLLPGSG</sequence>
<dbReference type="Gene3D" id="2.160.20.60">
    <property type="entry name" value="Glutamate synthase, alpha subunit, C-terminal domain"/>
    <property type="match status" value="2"/>
</dbReference>
<keyword evidence="1" id="KW-0560">Oxidoreductase</keyword>
<dbReference type="EC" id="1.2.7.12" evidence="1"/>
<evidence type="ECO:0000313" key="1">
    <source>
        <dbReference type="EMBL" id="MFD1264508.1"/>
    </source>
</evidence>
<dbReference type="GO" id="GO:0018493">
    <property type="term" value="F:formylmethanofuran dehydrogenase activity"/>
    <property type="evidence" value="ECO:0007669"/>
    <property type="project" value="UniProtKB-EC"/>
</dbReference>
<dbReference type="PANTHER" id="PTHR39673:SF5">
    <property type="entry name" value="TUNGSTEN-CONTAINING FORMYLMETHANOFURAN DEHYDROGENASE 2 SUBUNIT C"/>
    <property type="match status" value="1"/>
</dbReference>
<reference evidence="2" key="1">
    <citation type="journal article" date="2019" name="Int. J. Syst. Evol. Microbiol.">
        <title>The Global Catalogue of Microorganisms (GCM) 10K type strain sequencing project: providing services to taxonomists for standard genome sequencing and annotation.</title>
        <authorList>
            <consortium name="The Broad Institute Genomics Platform"/>
            <consortium name="The Broad Institute Genome Sequencing Center for Infectious Disease"/>
            <person name="Wu L."/>
            <person name="Ma J."/>
        </authorList>
    </citation>
    <scope>NUCLEOTIDE SEQUENCE [LARGE SCALE GENOMIC DNA]</scope>
    <source>
        <strain evidence="2">CCUG 48884</strain>
    </source>
</reference>
<name>A0ABW3WH12_9RHOO</name>
<gene>
    <name evidence="1" type="ORF">ACFQ4M_13045</name>
</gene>
<dbReference type="InterPro" id="IPR036485">
    <property type="entry name" value="Glu_synth_asu_C_sf"/>
</dbReference>
<dbReference type="SUPFAM" id="SSF69336">
    <property type="entry name" value="Alpha subunit of glutamate synthase, C-terminal domain"/>
    <property type="match status" value="1"/>
</dbReference>
<dbReference type="InterPro" id="IPR017550">
    <property type="entry name" value="Formylmethanofuran_DH_suC"/>
</dbReference>
<comment type="caution">
    <text evidence="1">The sequence shown here is derived from an EMBL/GenBank/DDBJ whole genome shotgun (WGS) entry which is preliminary data.</text>
</comment>
<dbReference type="PANTHER" id="PTHR39673">
    <property type="entry name" value="TUNGSTEN FORMYLMETHANOFURAN DEHYDROGENASE, SUBUNIT C (FWDC)"/>
    <property type="match status" value="1"/>
</dbReference>
<dbReference type="EMBL" id="JBHTMC010000024">
    <property type="protein sequence ID" value="MFD1264508.1"/>
    <property type="molecule type" value="Genomic_DNA"/>
</dbReference>
<evidence type="ECO:0000313" key="2">
    <source>
        <dbReference type="Proteomes" id="UP001597158"/>
    </source>
</evidence>
<accession>A0ABW3WH12</accession>
<dbReference type="NCBIfam" id="TIGR03122">
    <property type="entry name" value="one_C_dehyd_C"/>
    <property type="match status" value="1"/>
</dbReference>
<keyword evidence="2" id="KW-1185">Reference proteome</keyword>
<organism evidence="1 2">
    <name type="scientific">Thauera mechernichensis</name>
    <dbReference type="NCBI Taxonomy" id="82788"/>
    <lineage>
        <taxon>Bacteria</taxon>
        <taxon>Pseudomonadati</taxon>
        <taxon>Pseudomonadota</taxon>
        <taxon>Betaproteobacteria</taxon>
        <taxon>Rhodocyclales</taxon>
        <taxon>Zoogloeaceae</taxon>
        <taxon>Thauera</taxon>
    </lineage>
</organism>
<proteinExistence type="predicted"/>